<protein>
    <submittedName>
        <fullName evidence="2">Uncharacterized protein</fullName>
    </submittedName>
</protein>
<dbReference type="AlphaFoldDB" id="A0A5N6Y279"/>
<feature type="transmembrane region" description="Helical" evidence="1">
    <location>
        <begin position="21"/>
        <end position="40"/>
    </location>
</feature>
<name>A0A5N6Y279_9EURO</name>
<keyword evidence="1" id="KW-1133">Transmembrane helix</keyword>
<organism evidence="2">
    <name type="scientific">Aspergillus arachidicola</name>
    <dbReference type="NCBI Taxonomy" id="656916"/>
    <lineage>
        <taxon>Eukaryota</taxon>
        <taxon>Fungi</taxon>
        <taxon>Dikarya</taxon>
        <taxon>Ascomycota</taxon>
        <taxon>Pezizomycotina</taxon>
        <taxon>Eurotiomycetes</taxon>
        <taxon>Eurotiomycetidae</taxon>
        <taxon>Eurotiales</taxon>
        <taxon>Aspergillaceae</taxon>
        <taxon>Aspergillus</taxon>
        <taxon>Aspergillus subgen. Circumdati</taxon>
    </lineage>
</organism>
<reference evidence="2" key="1">
    <citation type="submission" date="2019-04" db="EMBL/GenBank/DDBJ databases">
        <title>Friends and foes A comparative genomics study of 23 Aspergillus species from section Flavi.</title>
        <authorList>
            <consortium name="DOE Joint Genome Institute"/>
            <person name="Kjaerbolling I."/>
            <person name="Vesth T."/>
            <person name="Frisvad J.C."/>
            <person name="Nybo J.L."/>
            <person name="Theobald S."/>
            <person name="Kildgaard S."/>
            <person name="Isbrandt T."/>
            <person name="Kuo A."/>
            <person name="Sato A."/>
            <person name="Lyhne E.K."/>
            <person name="Kogle M.E."/>
            <person name="Wiebenga A."/>
            <person name="Kun R.S."/>
            <person name="Lubbers R.J."/>
            <person name="Makela M.R."/>
            <person name="Barry K."/>
            <person name="Chovatia M."/>
            <person name="Clum A."/>
            <person name="Daum C."/>
            <person name="Haridas S."/>
            <person name="He G."/>
            <person name="LaButti K."/>
            <person name="Lipzen A."/>
            <person name="Mondo S."/>
            <person name="Riley R."/>
            <person name="Salamov A."/>
            <person name="Simmons B.A."/>
            <person name="Magnuson J.K."/>
            <person name="Henrissat B."/>
            <person name="Mortensen U.H."/>
            <person name="Larsen T.O."/>
            <person name="Devries R.P."/>
            <person name="Grigoriev I.V."/>
            <person name="Machida M."/>
            <person name="Baker S.E."/>
            <person name="Andersen M.R."/>
        </authorList>
    </citation>
    <scope>NUCLEOTIDE SEQUENCE</scope>
    <source>
        <strain evidence="2">CBS 117612</strain>
    </source>
</reference>
<evidence type="ECO:0000313" key="2">
    <source>
        <dbReference type="EMBL" id="KAE8339554.1"/>
    </source>
</evidence>
<gene>
    <name evidence="2" type="ORF">BDV24DRAFT_135787</name>
</gene>
<dbReference type="Proteomes" id="UP000325558">
    <property type="component" value="Unassembled WGS sequence"/>
</dbReference>
<sequence length="84" mass="9452">MSGVRAPYRATSFCFSRILNLGSLFQKYYLTLSTLSFMPLATRGPYPFAVVLDLHILSLFMLRSGVAAGLRLFFMIPTFIFCAD</sequence>
<keyword evidence="1" id="KW-0472">Membrane</keyword>
<keyword evidence="1" id="KW-0812">Transmembrane</keyword>
<evidence type="ECO:0000256" key="1">
    <source>
        <dbReference type="SAM" id="Phobius"/>
    </source>
</evidence>
<feature type="transmembrane region" description="Helical" evidence="1">
    <location>
        <begin position="60"/>
        <end position="83"/>
    </location>
</feature>
<proteinExistence type="predicted"/>
<dbReference type="EMBL" id="ML737156">
    <property type="protein sequence ID" value="KAE8339554.1"/>
    <property type="molecule type" value="Genomic_DNA"/>
</dbReference>
<accession>A0A5N6Y279</accession>